<dbReference type="Pfam" id="PF02098">
    <property type="entry name" value="His_binding"/>
    <property type="match status" value="1"/>
</dbReference>
<evidence type="ECO:0000313" key="1">
    <source>
        <dbReference type="EMBL" id="JAR94971.1"/>
    </source>
</evidence>
<organism evidence="1">
    <name type="scientific">Ixodes ricinus</name>
    <name type="common">Common tick</name>
    <name type="synonym">Acarus ricinus</name>
    <dbReference type="NCBI Taxonomy" id="34613"/>
    <lineage>
        <taxon>Eukaryota</taxon>
        <taxon>Metazoa</taxon>
        <taxon>Ecdysozoa</taxon>
        <taxon>Arthropoda</taxon>
        <taxon>Chelicerata</taxon>
        <taxon>Arachnida</taxon>
        <taxon>Acari</taxon>
        <taxon>Parasitiformes</taxon>
        <taxon>Ixodida</taxon>
        <taxon>Ixodoidea</taxon>
        <taxon>Ixodidae</taxon>
        <taxon>Ixodinae</taxon>
        <taxon>Ixodes</taxon>
    </lineage>
</organism>
<dbReference type="SUPFAM" id="SSF50814">
    <property type="entry name" value="Lipocalins"/>
    <property type="match status" value="1"/>
</dbReference>
<name>A0A147BW40_IXORI</name>
<proteinExistence type="predicted"/>
<accession>A0A147BW40</accession>
<dbReference type="AlphaFoldDB" id="A0A147BW40"/>
<dbReference type="Gene3D" id="2.40.128.20">
    <property type="match status" value="1"/>
</dbReference>
<reference evidence="1" key="1">
    <citation type="journal article" date="2018" name="PLoS Negl. Trop. Dis.">
        <title>Sialome diversity of ticks revealed by RNAseq of single tick salivary glands.</title>
        <authorList>
            <person name="Perner J."/>
            <person name="Kropackova S."/>
            <person name="Kopacek P."/>
            <person name="Ribeiro J.M."/>
        </authorList>
    </citation>
    <scope>NUCLEOTIDE SEQUENCE</scope>
    <source>
        <strain evidence="1">Siblings of single egg batch collected in Ceske Budejovice</strain>
        <tissue evidence="1">Salivary glands</tissue>
    </source>
</reference>
<dbReference type="InterPro" id="IPR012674">
    <property type="entry name" value="Calycin"/>
</dbReference>
<sequence>MAGQFSTICYIIVGTIIIFPEAHSKAVQVNFDATMELRITKRFFLKYRSYREDHSVRDAKHCVSLLVMHNNFGTWDAILRYKLTPASGYTNKQVKIRPHHQSGTAGSINNMMRITEDGTGRQLYDQKLQYTNYGNCRVLVEQFSGRRHCSLWVSPEWRERPIPSACSSAYTDICTETHHIDDVQRCRG</sequence>
<dbReference type="EMBL" id="GEGO01000433">
    <property type="protein sequence ID" value="JAR94971.1"/>
    <property type="molecule type" value="Transcribed_RNA"/>
</dbReference>
<dbReference type="InterPro" id="IPR002970">
    <property type="entry name" value="Tick_his-bd"/>
</dbReference>
<dbReference type="GO" id="GO:0030682">
    <property type="term" value="P:symbiont-mediated perturbation of host defenses"/>
    <property type="evidence" value="ECO:0007669"/>
    <property type="project" value="InterPro"/>
</dbReference>
<dbReference type="GO" id="GO:0043176">
    <property type="term" value="F:amine binding"/>
    <property type="evidence" value="ECO:0007669"/>
    <property type="project" value="InterPro"/>
</dbReference>
<protein>
    <submittedName>
        <fullName evidence="1">Putative salivary lipocalin</fullName>
    </submittedName>
</protein>